<keyword evidence="3" id="KW-0804">Transcription</keyword>
<gene>
    <name evidence="5" type="primary">deoR</name>
    <name evidence="5" type="ORF">PAECIP111802_05825</name>
</gene>
<keyword evidence="2" id="KW-0238">DNA-binding</keyword>
<name>A0ABM8VQS6_9BACL</name>
<evidence type="ECO:0000256" key="2">
    <source>
        <dbReference type="ARBA" id="ARBA00023125"/>
    </source>
</evidence>
<reference evidence="5 6" key="1">
    <citation type="submission" date="2021-06" db="EMBL/GenBank/DDBJ databases">
        <authorList>
            <person name="Criscuolo A."/>
        </authorList>
    </citation>
    <scope>NUCLEOTIDE SEQUENCE [LARGE SCALE GENOMIC DNA]</scope>
    <source>
        <strain evidence="6">CIP 111802</strain>
    </source>
</reference>
<accession>A0ABM8VQS6</accession>
<sequence>MNKTTNNEQTSKDGFLERIARMYYVLGMNQQEISEQLNIGRSSVARFLNEARERGIIQFQIRSDLDNSRHTALEKQISKQYGLKDCVVFRSDDSPGAFETLSSQYLNSVLPTHGSIGLGWGKSLYSIGTQMHLCEPRPGLKVVQLSGGSGAKEELVPAASVIQVWSHALRGKPYLFPAPAIARSEESKIGFLNDPSIQEIVEEIRKVSVAVVGIGHTGEDATIISSGLVPGLDSPTLSETSVGDVIFHFYNEQGKFSNPSLSDRVVGASPEDYLNIELRIGVAYGPGKTRAIRGALNGHLLHVLITTEETALTLLDSI</sequence>
<dbReference type="EMBL" id="CAJVCE010000023">
    <property type="protein sequence ID" value="CAG7654640.1"/>
    <property type="molecule type" value="Genomic_DNA"/>
</dbReference>
<evidence type="ECO:0000313" key="6">
    <source>
        <dbReference type="Proteomes" id="UP000730618"/>
    </source>
</evidence>
<evidence type="ECO:0000313" key="5">
    <source>
        <dbReference type="EMBL" id="CAG7654640.1"/>
    </source>
</evidence>
<keyword evidence="1" id="KW-0805">Transcription regulation</keyword>
<dbReference type="InterPro" id="IPR007324">
    <property type="entry name" value="Sugar-bd_dom_put"/>
</dbReference>
<evidence type="ECO:0000256" key="3">
    <source>
        <dbReference type="ARBA" id="ARBA00023163"/>
    </source>
</evidence>
<dbReference type="InterPro" id="IPR051054">
    <property type="entry name" value="SorC_transcr_regulators"/>
</dbReference>
<dbReference type="RefSeq" id="WP_218102031.1">
    <property type="nucleotide sequence ID" value="NZ_CAJVCE010000023.1"/>
</dbReference>
<organism evidence="5 6">
    <name type="scientific">Paenibacillus allorhizosphaerae</name>
    <dbReference type="NCBI Taxonomy" id="2849866"/>
    <lineage>
        <taxon>Bacteria</taxon>
        <taxon>Bacillati</taxon>
        <taxon>Bacillota</taxon>
        <taxon>Bacilli</taxon>
        <taxon>Bacillales</taxon>
        <taxon>Paenibacillaceae</taxon>
        <taxon>Paenibacillus</taxon>
    </lineage>
</organism>
<dbReference type="Pfam" id="PF04198">
    <property type="entry name" value="Sugar-bind"/>
    <property type="match status" value="1"/>
</dbReference>
<evidence type="ECO:0000259" key="4">
    <source>
        <dbReference type="Pfam" id="PF04198"/>
    </source>
</evidence>
<dbReference type="PANTHER" id="PTHR34294:SF1">
    <property type="entry name" value="TRANSCRIPTIONAL REGULATOR LSRR"/>
    <property type="match status" value="1"/>
</dbReference>
<dbReference type="Proteomes" id="UP000730618">
    <property type="component" value="Unassembled WGS sequence"/>
</dbReference>
<evidence type="ECO:0000256" key="1">
    <source>
        <dbReference type="ARBA" id="ARBA00023015"/>
    </source>
</evidence>
<keyword evidence="6" id="KW-1185">Reference proteome</keyword>
<feature type="domain" description="Sugar-binding" evidence="4">
    <location>
        <begin position="69"/>
        <end position="315"/>
    </location>
</feature>
<comment type="caution">
    <text evidence="5">The sequence shown here is derived from an EMBL/GenBank/DDBJ whole genome shotgun (WGS) entry which is preliminary data.</text>
</comment>
<proteinExistence type="predicted"/>
<protein>
    <submittedName>
        <fullName evidence="5">Deoxyribonucleoside regulator</fullName>
    </submittedName>
</protein>
<dbReference type="PANTHER" id="PTHR34294">
    <property type="entry name" value="TRANSCRIPTIONAL REGULATOR-RELATED"/>
    <property type="match status" value="1"/>
</dbReference>